<accession>A0A229P422</accession>
<keyword evidence="1" id="KW-1133">Transmembrane helix</keyword>
<keyword evidence="1" id="KW-0472">Membrane</keyword>
<comment type="caution">
    <text evidence="3">The sequence shown here is derived from an EMBL/GenBank/DDBJ whole genome shotgun (WGS) entry which is preliminary data.</text>
</comment>
<evidence type="ECO:0008006" key="5">
    <source>
        <dbReference type="Google" id="ProtNLM"/>
    </source>
</evidence>
<dbReference type="AlphaFoldDB" id="A0A229P422"/>
<keyword evidence="1" id="KW-0812">Transmembrane</keyword>
<reference evidence="3 4" key="1">
    <citation type="submission" date="2017-07" db="EMBL/GenBank/DDBJ databases">
        <title>Paenibacillus herberti R33 genome sequencing and assembly.</title>
        <authorList>
            <person name="Su W."/>
        </authorList>
    </citation>
    <scope>NUCLEOTIDE SEQUENCE [LARGE SCALE GENOMIC DNA]</scope>
    <source>
        <strain evidence="3 4">R33</strain>
    </source>
</reference>
<gene>
    <name evidence="3" type="ORF">CGZ75_08145</name>
</gene>
<proteinExistence type="predicted"/>
<organism evidence="3 4">
    <name type="scientific">Paenibacillus herberti</name>
    <dbReference type="NCBI Taxonomy" id="1619309"/>
    <lineage>
        <taxon>Bacteria</taxon>
        <taxon>Bacillati</taxon>
        <taxon>Bacillota</taxon>
        <taxon>Bacilli</taxon>
        <taxon>Bacillales</taxon>
        <taxon>Paenibacillaceae</taxon>
        <taxon>Paenibacillus</taxon>
    </lineage>
</organism>
<dbReference type="InterPro" id="IPR014231">
    <property type="entry name" value="Spore_YpjB"/>
</dbReference>
<evidence type="ECO:0000256" key="1">
    <source>
        <dbReference type="SAM" id="Phobius"/>
    </source>
</evidence>
<dbReference type="Pfam" id="PF09577">
    <property type="entry name" value="Spore_YpjB"/>
    <property type="match status" value="1"/>
</dbReference>
<feature type="signal peptide" evidence="2">
    <location>
        <begin position="1"/>
        <end position="25"/>
    </location>
</feature>
<dbReference type="OrthoDB" id="2464294at2"/>
<sequence length="305" mass="33155">MSRRWWAVVVACLAAALLLNGVAFAAAIRKNPADLVEQDVRSRDKQAQFQAAAERLYDAVMNNERSELFYSLRDVRQLAEDEQLRQSGSELGWIAVDSSVREAQREIEAGGSAHLLLSAASSIRLAADSLTAGNEALWLQYEPVIKEDARQLIIAWTTAGGQGGAAAGARMATLKGHWDLIEPAALLARERDKAEGMRNSIVYSSKLLASQDGTRTGWAVQSFEAVSSAAEDLFRTDTEDDANLPANAIPQPLQPTGGWLLYSIVPLICALLGYVGWINYRRGQHGVTVMPAPAERPSRNGVARK</sequence>
<dbReference type="Proteomes" id="UP000215145">
    <property type="component" value="Unassembled WGS sequence"/>
</dbReference>
<dbReference type="RefSeq" id="WP_089523703.1">
    <property type="nucleotide sequence ID" value="NZ_NMUQ01000001.1"/>
</dbReference>
<evidence type="ECO:0000313" key="4">
    <source>
        <dbReference type="Proteomes" id="UP000215145"/>
    </source>
</evidence>
<evidence type="ECO:0000313" key="3">
    <source>
        <dbReference type="EMBL" id="OXM16619.1"/>
    </source>
</evidence>
<name>A0A229P422_9BACL</name>
<protein>
    <recommendedName>
        <fullName evidence="5">Sporulation protein</fullName>
    </recommendedName>
</protein>
<dbReference type="EMBL" id="NMUQ01000001">
    <property type="protein sequence ID" value="OXM16619.1"/>
    <property type="molecule type" value="Genomic_DNA"/>
</dbReference>
<feature type="chain" id="PRO_5013166983" description="Sporulation protein" evidence="2">
    <location>
        <begin position="26"/>
        <end position="305"/>
    </location>
</feature>
<keyword evidence="2" id="KW-0732">Signal</keyword>
<feature type="transmembrane region" description="Helical" evidence="1">
    <location>
        <begin position="259"/>
        <end position="280"/>
    </location>
</feature>
<evidence type="ECO:0000256" key="2">
    <source>
        <dbReference type="SAM" id="SignalP"/>
    </source>
</evidence>
<keyword evidence="4" id="KW-1185">Reference proteome</keyword>